<feature type="coiled-coil region" evidence="4">
    <location>
        <begin position="681"/>
        <end position="774"/>
    </location>
</feature>
<feature type="region of interest" description="Disordered" evidence="5">
    <location>
        <begin position="1173"/>
        <end position="1193"/>
    </location>
</feature>
<feature type="region of interest" description="Disordered" evidence="5">
    <location>
        <begin position="1"/>
        <end position="40"/>
    </location>
</feature>
<accession>A0A6A6HJ61</accession>
<reference evidence="7" key="1">
    <citation type="journal article" date="2020" name="Stud. Mycol.">
        <title>101 Dothideomycetes genomes: a test case for predicting lifestyles and emergence of pathogens.</title>
        <authorList>
            <person name="Haridas S."/>
            <person name="Albert R."/>
            <person name="Binder M."/>
            <person name="Bloem J."/>
            <person name="Labutti K."/>
            <person name="Salamov A."/>
            <person name="Andreopoulos B."/>
            <person name="Baker S."/>
            <person name="Barry K."/>
            <person name="Bills G."/>
            <person name="Bluhm B."/>
            <person name="Cannon C."/>
            <person name="Castanera R."/>
            <person name="Culley D."/>
            <person name="Daum C."/>
            <person name="Ezra D."/>
            <person name="Gonzalez J."/>
            <person name="Henrissat B."/>
            <person name="Kuo A."/>
            <person name="Liang C."/>
            <person name="Lipzen A."/>
            <person name="Lutzoni F."/>
            <person name="Magnuson J."/>
            <person name="Mondo S."/>
            <person name="Nolan M."/>
            <person name="Ohm R."/>
            <person name="Pangilinan J."/>
            <person name="Park H.-J."/>
            <person name="Ramirez L."/>
            <person name="Alfaro M."/>
            <person name="Sun H."/>
            <person name="Tritt A."/>
            <person name="Yoshinaga Y."/>
            <person name="Zwiers L.-H."/>
            <person name="Turgeon B."/>
            <person name="Goodwin S."/>
            <person name="Spatafora J."/>
            <person name="Crous P."/>
            <person name="Grigoriev I."/>
        </authorList>
    </citation>
    <scope>NUCLEOTIDE SEQUENCE</scope>
    <source>
        <strain evidence="7">Tuck. ex Michener</strain>
    </source>
</reference>
<feature type="region of interest" description="Disordered" evidence="5">
    <location>
        <begin position="1069"/>
        <end position="1114"/>
    </location>
</feature>
<evidence type="ECO:0000256" key="4">
    <source>
        <dbReference type="SAM" id="Coils"/>
    </source>
</evidence>
<protein>
    <recommendedName>
        <fullName evidence="2">Structural maintenance of chromosomes protein 5</fullName>
    </recommendedName>
</protein>
<keyword evidence="8" id="KW-1185">Reference proteome</keyword>
<dbReference type="Proteomes" id="UP000800092">
    <property type="component" value="Unassembled WGS sequence"/>
</dbReference>
<evidence type="ECO:0000256" key="2">
    <source>
        <dbReference type="ARBA" id="ARBA00018687"/>
    </source>
</evidence>
<dbReference type="InterPro" id="IPR027417">
    <property type="entry name" value="P-loop_NTPase"/>
</dbReference>
<feature type="coiled-coil region" evidence="4">
    <location>
        <begin position="908"/>
        <end position="945"/>
    </location>
</feature>
<dbReference type="GO" id="GO:0030915">
    <property type="term" value="C:Smc5-Smc6 complex"/>
    <property type="evidence" value="ECO:0007669"/>
    <property type="project" value="TreeGrafter"/>
</dbReference>
<dbReference type="PANTHER" id="PTHR45916">
    <property type="entry name" value="STRUCTURAL MAINTENANCE OF CHROMOSOMES PROTEIN 5"/>
    <property type="match status" value="1"/>
</dbReference>
<evidence type="ECO:0000256" key="5">
    <source>
        <dbReference type="SAM" id="MobiDB-lite"/>
    </source>
</evidence>
<feature type="coiled-coil region" evidence="4">
    <location>
        <begin position="810"/>
        <end position="847"/>
    </location>
</feature>
<sequence length="1193" mass="134961">MPGLMIPRRRSRSEAVSLEDEDEVESDASSTGSKRARLSTDTAVRSRINGIHAYTNGASTASDDHEHQPGSIVRVKLKNFVTYTATEFHPGPSLNMVIGPNGTGKSTLVCAICLGLGWGAQHLGRAKELSEFVKYGAREAEIEIELKAGERQRGRNPIIKRHIKREGNKTTWFINGTSATHKQVQLLAKSFSIQVDNLCQFLPQDRVVEFAALSPVQLLDQTQRAAAPEHMIEDHELLKRLRSEQKKGRAEQSNVQDSLANLENRQRAQRLDYERMQEREAIKARVGALYKMKPVVMYRTFRTKAQELKAEKKAAENSLRQLEQEVQPAMQAANAKQEYQDQVGSVVTTRKKMVERHERRVDGFSKELEDLQTKIEDCENNKKAEKTGDHGRKNKLERTKREIISIKARMEETPPEFDAAMYNEKIRAESRTIRDIENRTQEVQDSMRNCRGEALKLNTQIQSKEEELTHLQSQAGQQLNKLRQASRDTFKLWEYVQDNPVKFQSEVYGPPAVVCTLKDQRFADAIESMIQPGELKAFTCTSQADFQHLTNVATKQFGLTDFCLRQIHVGLDHFKPPASDEEMRKFGLDSWLLDHVQGPEPVLSMLCDTMRIHQTGLATCGLSDQQFQTLSLSAVSSFVDRYKAYHITRRREYGPKATSTRVRDVRPAKIWTNQRGNSHREDELRRDIIEAKGEKQELQSEHERLKKELESLKGQVEEAKSEKTRLEDEKATLQTADSEFKNLPTKLERQETQLAELQEQGAELKARLLTIDREVEEYAFQRGDKAIEFARAVDVLRTQVSDLITAELIKLEAAADLETLKARNADIENLLRERRAEVNDKEAASKRATDDAKTWMTKCRPLIDAERTAEEEQAMQDTERMSPQDLDLEIESAQSRLNLLHEGNPRAIQDFEKRAQDIERLKEKVQSSADALAELEQRIQEVRARWEPELDELVAKISDAFAKSFEKIGCAGQVGVHKDEDFENWAVQIMVRFRENETLTQLDSHRQSGGERAVSTIFYLMALQSLARAPFRVVDEINQGMDPRNERIVHERMVDIACGAVPAPTAAPVGGLGRSQTAELYGTGDSEDDEVDSVLGPHSDLGRGTSAGLDGDAQGESVARTSQYFLITPKLLSGLKYRPGMKVHCIASGEYMPEDWKKLDFGKMLAHAKLVVGRNKPNSRPRSLGSRVGSVSA</sequence>
<keyword evidence="3 4" id="KW-0175">Coiled coil</keyword>
<feature type="coiled-coil region" evidence="4">
    <location>
        <begin position="419"/>
        <end position="481"/>
    </location>
</feature>
<name>A0A6A6HJ61_VIRVR</name>
<dbReference type="Gene3D" id="3.40.50.300">
    <property type="entry name" value="P-loop containing nucleotide triphosphate hydrolases"/>
    <property type="match status" value="2"/>
</dbReference>
<evidence type="ECO:0000259" key="6">
    <source>
        <dbReference type="Pfam" id="PF02463"/>
    </source>
</evidence>
<dbReference type="SUPFAM" id="SSF52540">
    <property type="entry name" value="P-loop containing nucleoside triphosphate hydrolases"/>
    <property type="match status" value="2"/>
</dbReference>
<dbReference type="PANTHER" id="PTHR45916:SF1">
    <property type="entry name" value="STRUCTURAL MAINTENANCE OF CHROMOSOMES PROTEIN 5"/>
    <property type="match status" value="1"/>
</dbReference>
<dbReference type="GO" id="GO:0000724">
    <property type="term" value="P:double-strand break repair via homologous recombination"/>
    <property type="evidence" value="ECO:0007669"/>
    <property type="project" value="TreeGrafter"/>
</dbReference>
<dbReference type="AlphaFoldDB" id="A0A6A6HJ61"/>
<feature type="coiled-coil region" evidence="4">
    <location>
        <begin position="259"/>
        <end position="388"/>
    </location>
</feature>
<evidence type="ECO:0000313" key="7">
    <source>
        <dbReference type="EMBL" id="KAF2237859.1"/>
    </source>
</evidence>
<dbReference type="GO" id="GO:0003697">
    <property type="term" value="F:single-stranded DNA binding"/>
    <property type="evidence" value="ECO:0007669"/>
    <property type="project" value="TreeGrafter"/>
</dbReference>
<evidence type="ECO:0000313" key="8">
    <source>
        <dbReference type="Proteomes" id="UP000800092"/>
    </source>
</evidence>
<organism evidence="7 8">
    <name type="scientific">Viridothelium virens</name>
    <name type="common">Speckled blister lichen</name>
    <name type="synonym">Trypethelium virens</name>
    <dbReference type="NCBI Taxonomy" id="1048519"/>
    <lineage>
        <taxon>Eukaryota</taxon>
        <taxon>Fungi</taxon>
        <taxon>Dikarya</taxon>
        <taxon>Ascomycota</taxon>
        <taxon>Pezizomycotina</taxon>
        <taxon>Dothideomycetes</taxon>
        <taxon>Dothideomycetes incertae sedis</taxon>
        <taxon>Trypetheliales</taxon>
        <taxon>Trypetheliaceae</taxon>
        <taxon>Viridothelium</taxon>
    </lineage>
</organism>
<dbReference type="OrthoDB" id="10254973at2759"/>
<dbReference type="Pfam" id="PF02463">
    <property type="entry name" value="SMC_N"/>
    <property type="match status" value="1"/>
</dbReference>
<dbReference type="GO" id="GO:0005634">
    <property type="term" value="C:nucleus"/>
    <property type="evidence" value="ECO:0007669"/>
    <property type="project" value="TreeGrafter"/>
</dbReference>
<dbReference type="EMBL" id="ML991778">
    <property type="protein sequence ID" value="KAF2237859.1"/>
    <property type="molecule type" value="Genomic_DNA"/>
</dbReference>
<feature type="domain" description="RecF/RecN/SMC N-terminal" evidence="6">
    <location>
        <begin position="72"/>
        <end position="1052"/>
    </location>
</feature>
<evidence type="ECO:0000256" key="3">
    <source>
        <dbReference type="ARBA" id="ARBA00023054"/>
    </source>
</evidence>
<gene>
    <name evidence="7" type="ORF">EV356DRAFT_509758</name>
</gene>
<dbReference type="InterPro" id="IPR003395">
    <property type="entry name" value="RecF/RecN/SMC_N"/>
</dbReference>
<comment type="similarity">
    <text evidence="1">Belongs to the SMC family. SMC5 subfamily.</text>
</comment>
<evidence type="ECO:0000256" key="1">
    <source>
        <dbReference type="ARBA" id="ARBA00010171"/>
    </source>
</evidence>
<proteinExistence type="inferred from homology"/>
<feature type="compositionally biased region" description="Acidic residues" evidence="5">
    <location>
        <begin position="17"/>
        <end position="26"/>
    </location>
</feature>